<feature type="transmembrane region" description="Helical" evidence="1">
    <location>
        <begin position="308"/>
        <end position="326"/>
    </location>
</feature>
<proteinExistence type="predicted"/>
<feature type="transmembrane region" description="Helical" evidence="1">
    <location>
        <begin position="685"/>
        <end position="707"/>
    </location>
</feature>
<name>W7X3E6_TETTS</name>
<protein>
    <submittedName>
        <fullName evidence="2">Transmembrane protein, putative</fullName>
    </submittedName>
</protein>
<evidence type="ECO:0000313" key="2">
    <source>
        <dbReference type="EMBL" id="EWS71977.1"/>
    </source>
</evidence>
<dbReference type="KEGG" id="tet:TTHERM_000455680"/>
<keyword evidence="3" id="KW-1185">Reference proteome</keyword>
<gene>
    <name evidence="2" type="ORF">TTHERM_000455680</name>
</gene>
<organism evidence="2 3">
    <name type="scientific">Tetrahymena thermophila (strain SB210)</name>
    <dbReference type="NCBI Taxonomy" id="312017"/>
    <lineage>
        <taxon>Eukaryota</taxon>
        <taxon>Sar</taxon>
        <taxon>Alveolata</taxon>
        <taxon>Ciliophora</taxon>
        <taxon>Intramacronucleata</taxon>
        <taxon>Oligohymenophorea</taxon>
        <taxon>Hymenostomatida</taxon>
        <taxon>Tetrahymenina</taxon>
        <taxon>Tetrahymenidae</taxon>
        <taxon>Tetrahymena</taxon>
    </lineage>
</organism>
<reference evidence="3" key="1">
    <citation type="journal article" date="2006" name="PLoS Biol.">
        <title>Macronuclear genome sequence of the ciliate Tetrahymena thermophila, a model eukaryote.</title>
        <authorList>
            <person name="Eisen J.A."/>
            <person name="Coyne R.S."/>
            <person name="Wu M."/>
            <person name="Wu D."/>
            <person name="Thiagarajan M."/>
            <person name="Wortman J.R."/>
            <person name="Badger J.H."/>
            <person name="Ren Q."/>
            <person name="Amedeo P."/>
            <person name="Jones K.M."/>
            <person name="Tallon L.J."/>
            <person name="Delcher A.L."/>
            <person name="Salzberg S.L."/>
            <person name="Silva J.C."/>
            <person name="Haas B.J."/>
            <person name="Majoros W.H."/>
            <person name="Farzad M."/>
            <person name="Carlton J.M."/>
            <person name="Smith R.K. Jr."/>
            <person name="Garg J."/>
            <person name="Pearlman R.E."/>
            <person name="Karrer K.M."/>
            <person name="Sun L."/>
            <person name="Manning G."/>
            <person name="Elde N.C."/>
            <person name="Turkewitz A.P."/>
            <person name="Asai D.J."/>
            <person name="Wilkes D.E."/>
            <person name="Wang Y."/>
            <person name="Cai H."/>
            <person name="Collins K."/>
            <person name="Stewart B.A."/>
            <person name="Lee S.R."/>
            <person name="Wilamowska K."/>
            <person name="Weinberg Z."/>
            <person name="Ruzzo W.L."/>
            <person name="Wloga D."/>
            <person name="Gaertig J."/>
            <person name="Frankel J."/>
            <person name="Tsao C.-C."/>
            <person name="Gorovsky M.A."/>
            <person name="Keeling P.J."/>
            <person name="Waller R.F."/>
            <person name="Patron N.J."/>
            <person name="Cherry J.M."/>
            <person name="Stover N.A."/>
            <person name="Krieger C.J."/>
            <person name="del Toro C."/>
            <person name="Ryder H.F."/>
            <person name="Williamson S.C."/>
            <person name="Barbeau R.A."/>
            <person name="Hamilton E.P."/>
            <person name="Orias E."/>
        </authorList>
    </citation>
    <scope>NUCLEOTIDE SEQUENCE [LARGE SCALE GENOMIC DNA]</scope>
    <source>
        <strain evidence="3">SB210</strain>
    </source>
</reference>
<evidence type="ECO:0000256" key="1">
    <source>
        <dbReference type="SAM" id="Phobius"/>
    </source>
</evidence>
<dbReference type="GeneID" id="24439068"/>
<keyword evidence="1 2" id="KW-0812">Transmembrane</keyword>
<dbReference type="RefSeq" id="XP_012655477.1">
    <property type="nucleotide sequence ID" value="XM_012800023.1"/>
</dbReference>
<dbReference type="InParanoid" id="W7X3E6"/>
<keyword evidence="1" id="KW-1133">Transmembrane helix</keyword>
<dbReference type="EMBL" id="GG662464">
    <property type="protein sequence ID" value="EWS71977.1"/>
    <property type="molecule type" value="Genomic_DNA"/>
</dbReference>
<feature type="transmembrane region" description="Helical" evidence="1">
    <location>
        <begin position="27"/>
        <end position="48"/>
    </location>
</feature>
<sequence>MILKKIDIFSKPFLFNIGNGQLKQKTILGSFFSIITIVTCISYLIFLLQQYLNNGINPNFNSQVIVSPEPVSITLTEDLLAFRYERKSINIEQYQAQQNKTYLVIKVYFQFVNETQNQVIPLNFYQCQNANLVGYNCIDFSSLQDQLVLTADTNNTVYTQLFFGVYGCYDIDTIKTTIPDNCASQNDIEDLINSDNTAFTIKYFSQQFQIQNKKIQSNYYQAIFNGVGNSVTTEDILLQKQITQLKDGLIFQTTSTFSSLLPSSLNTSAVDREYSIQKFQQSGYLQIQLSTDVQVKYISIQYPSITQILAQVNSLYSFFVILGLLAKNIAQKLLKKKLFLLFLQNQYQETYEKIMQYNKLFEQNQGVYFQKQANDEPGDEKEDFKNQQNNNIPTFQIKQKEFQFSKSCNQIELQENFKLVNEDYSFQTLERSDFQQLQQSIESLQIKKQQPNQSIVNLKQDSPLQMPKMEKNSLSIKKINQPQPSKDQTSYQGQLITNKKLNYRKDQPFQIHKRKKSQLTIGYINEPKSQGLQQNNLPNQNTKILNNQLTQYYVDKLKALQNPNSLRIIQKLLFKMGKKSQQDDLNYQTRKKLEDKFNSEIDIFNLYKDIIFLKKAIMILLSKDQLAALQLVGCQIDSQDPQKQDIKQELKIQSNVRKKNYYEEQLSILQSQELQCNGQKKQSTILGSFFSIITITTCISYLVFLILEYINNQIDPNFNSQVLVSSEPVTITLTEDMFAFKYEYQSMSIEQYQAQQNKTYLVIQAYFQFHNGTQSQIIPLNFYQCQNVNLKGYNCIDFTSLQDQFTLTLDNINQIFNQIAIGVYGCYDIDLFKTTIPDNCASQNDIENLINFGDSYLIIKYFTQQYQIQQKNKQTNYQQAFLNGIGNQILFWQILIQKQITQLKEGLIFQTSSTFSSPSSLAQQSQAVDRQYSIQNFQISGYLQIQLCADVQNQYQDTYEKIMQYNNLFQQNQGVYFQKETNDEPDDEQEDFKNTQNYNIPQFQTKLNSFQFCNSINQIKFQENFKLENEEQSFQTLQERNDFQQPQLSMESTLIKKKQLNQSNTNSKQDFFKDSPLQMTNMKKNSLSKNYLNQTQSPQDQTSFQDQFMKNQKLNNIKDCPIQIQKKKKIHLPQDTQINLSLRVSNKIINKIKITKNKIISQFNITLISQKLCKIQIGQEQLKNYYSKREKKVSKTILIIRLEKCLNYNDFVKQRLTGSFIIGWVLNRFL</sequence>
<dbReference type="OrthoDB" id="302623at2759"/>
<evidence type="ECO:0000313" key="3">
    <source>
        <dbReference type="Proteomes" id="UP000009168"/>
    </source>
</evidence>
<dbReference type="AlphaFoldDB" id="W7X3E6"/>
<accession>W7X3E6</accession>
<keyword evidence="1" id="KW-0472">Membrane</keyword>
<dbReference type="Proteomes" id="UP000009168">
    <property type="component" value="Unassembled WGS sequence"/>
</dbReference>